<feature type="transmembrane region" description="Helical" evidence="8">
    <location>
        <begin position="889"/>
        <end position="910"/>
    </location>
</feature>
<dbReference type="eggNOG" id="COG1511">
    <property type="taxonomic scope" value="Bacteria"/>
</dbReference>
<evidence type="ECO:0000256" key="5">
    <source>
        <dbReference type="ARBA" id="ARBA00022989"/>
    </source>
</evidence>
<dbReference type="InterPro" id="IPR023908">
    <property type="entry name" value="xxxLxxG_rpt"/>
</dbReference>
<dbReference type="InterPro" id="IPR050545">
    <property type="entry name" value="Mycobact_MmpL"/>
</dbReference>
<feature type="transmembrane region" description="Helical" evidence="8">
    <location>
        <begin position="234"/>
        <end position="261"/>
    </location>
</feature>
<evidence type="ECO:0000256" key="1">
    <source>
        <dbReference type="ARBA" id="ARBA00004651"/>
    </source>
</evidence>
<dbReference type="AlphaFoldDB" id="L7KL40"/>
<keyword evidence="3" id="KW-1003">Cell membrane</keyword>
<feature type="transmembrane region" description="Helical" evidence="8">
    <location>
        <begin position="970"/>
        <end position="993"/>
    </location>
</feature>
<dbReference type="STRING" id="1220583.GOACH_06_01640"/>
<evidence type="ECO:0000256" key="3">
    <source>
        <dbReference type="ARBA" id="ARBA00022475"/>
    </source>
</evidence>
<feature type="transmembrane region" description="Helical" evidence="8">
    <location>
        <begin position="12"/>
        <end position="31"/>
    </location>
</feature>
<gene>
    <name evidence="10" type="ORF">GOACH_06_01640</name>
</gene>
<dbReference type="GO" id="GO:0005886">
    <property type="term" value="C:plasma membrane"/>
    <property type="evidence" value="ECO:0007669"/>
    <property type="project" value="UniProtKB-SubCell"/>
</dbReference>
<dbReference type="InterPro" id="IPR004869">
    <property type="entry name" value="MMPL_dom"/>
</dbReference>
<keyword evidence="6 8" id="KW-0472">Membrane</keyword>
<feature type="transmembrane region" description="Helical" evidence="8">
    <location>
        <begin position="208"/>
        <end position="228"/>
    </location>
</feature>
<dbReference type="Pfam" id="PF03176">
    <property type="entry name" value="MMPL"/>
    <property type="match status" value="2"/>
</dbReference>
<comment type="similarity">
    <text evidence="2">Belongs to the resistance-nodulation-cell division (RND) (TC 2.A.6) family. MmpL subfamily.</text>
</comment>
<dbReference type="eggNOG" id="COG2409">
    <property type="taxonomic scope" value="Bacteria"/>
</dbReference>
<feature type="compositionally biased region" description="Low complexity" evidence="7">
    <location>
        <begin position="1007"/>
        <end position="1020"/>
    </location>
</feature>
<evidence type="ECO:0000256" key="4">
    <source>
        <dbReference type="ARBA" id="ARBA00022692"/>
    </source>
</evidence>
<comment type="caution">
    <text evidence="10">The sequence shown here is derived from an EMBL/GenBank/DDBJ whole genome shotgun (WGS) entry which is preliminary data.</text>
</comment>
<feature type="region of interest" description="Disordered" evidence="7">
    <location>
        <begin position="1004"/>
        <end position="1026"/>
    </location>
</feature>
<evidence type="ECO:0000256" key="2">
    <source>
        <dbReference type="ARBA" id="ARBA00010157"/>
    </source>
</evidence>
<accession>L7KL40</accession>
<dbReference type="PANTHER" id="PTHR33406">
    <property type="entry name" value="MEMBRANE PROTEIN MJ1562-RELATED"/>
    <property type="match status" value="1"/>
</dbReference>
<evidence type="ECO:0000256" key="7">
    <source>
        <dbReference type="SAM" id="MobiDB-lite"/>
    </source>
</evidence>
<reference evidence="10 11" key="1">
    <citation type="submission" date="2012-12" db="EMBL/GenBank/DDBJ databases">
        <title>Whole genome shotgun sequence of Gordonia aichiensis NBRC 108223.</title>
        <authorList>
            <person name="Isaki-Nakamura S."/>
            <person name="Hosoyama A."/>
            <person name="Tsuchikane K."/>
            <person name="Ando Y."/>
            <person name="Baba S."/>
            <person name="Ohji S."/>
            <person name="Hamada M."/>
            <person name="Tamura T."/>
            <person name="Yamazoe A."/>
            <person name="Yamazaki S."/>
            <person name="Fujita N."/>
        </authorList>
    </citation>
    <scope>NUCLEOTIDE SEQUENCE [LARGE SCALE GENOMIC DNA]</scope>
    <source>
        <strain evidence="10 11">NBRC 108223</strain>
    </source>
</reference>
<dbReference type="PANTHER" id="PTHR33406:SF6">
    <property type="entry name" value="MEMBRANE PROTEIN YDGH-RELATED"/>
    <property type="match status" value="1"/>
</dbReference>
<feature type="transmembrane region" description="Helical" evidence="8">
    <location>
        <begin position="282"/>
        <end position="308"/>
    </location>
</feature>
<comment type="subcellular location">
    <subcellularLocation>
        <location evidence="1">Cell membrane</location>
        <topology evidence="1">Multi-pass membrane protein</topology>
    </subcellularLocation>
</comment>
<dbReference type="NCBIfam" id="TIGR03057">
    <property type="entry name" value="xxxLxxG_by_4"/>
    <property type="match status" value="1"/>
</dbReference>
<dbReference type="OrthoDB" id="2365435at2"/>
<feature type="domain" description="Membrane transport protein MMPL" evidence="9">
    <location>
        <begin position="694"/>
        <end position="1002"/>
    </location>
</feature>
<keyword evidence="11" id="KW-1185">Reference proteome</keyword>
<dbReference type="Proteomes" id="UP000010988">
    <property type="component" value="Unassembled WGS sequence"/>
</dbReference>
<dbReference type="EMBL" id="BANR01000006">
    <property type="protein sequence ID" value="GAC48667.1"/>
    <property type="molecule type" value="Genomic_DNA"/>
</dbReference>
<evidence type="ECO:0000256" key="8">
    <source>
        <dbReference type="SAM" id="Phobius"/>
    </source>
</evidence>
<feature type="transmembrane region" description="Helical" evidence="8">
    <location>
        <begin position="183"/>
        <end position="201"/>
    </location>
</feature>
<dbReference type="Gene3D" id="1.20.1640.10">
    <property type="entry name" value="Multidrug efflux transporter AcrB transmembrane domain"/>
    <property type="match status" value="2"/>
</dbReference>
<evidence type="ECO:0000313" key="11">
    <source>
        <dbReference type="Proteomes" id="UP000010988"/>
    </source>
</evidence>
<evidence type="ECO:0000259" key="9">
    <source>
        <dbReference type="Pfam" id="PF03176"/>
    </source>
</evidence>
<evidence type="ECO:0000313" key="10">
    <source>
        <dbReference type="EMBL" id="GAC48667.1"/>
    </source>
</evidence>
<feature type="transmembrane region" description="Helical" evidence="8">
    <location>
        <begin position="940"/>
        <end position="964"/>
    </location>
</feature>
<evidence type="ECO:0000256" key="6">
    <source>
        <dbReference type="ARBA" id="ARBA00023136"/>
    </source>
</evidence>
<proteinExistence type="inferred from homology"/>
<protein>
    <submittedName>
        <fullName evidence="10">MmpL family protein</fullName>
    </submittedName>
</protein>
<name>L7KL40_9ACTN</name>
<feature type="domain" description="Membrane transport protein MMPL" evidence="9">
    <location>
        <begin position="45"/>
        <end position="370"/>
    </location>
</feature>
<keyword evidence="4 8" id="KW-0812">Transmembrane</keyword>
<dbReference type="SUPFAM" id="SSF82866">
    <property type="entry name" value="Multidrug efflux transporter AcrB transmembrane domain"/>
    <property type="match status" value="2"/>
</dbReference>
<feature type="transmembrane region" description="Helical" evidence="8">
    <location>
        <begin position="320"/>
        <end position="343"/>
    </location>
</feature>
<keyword evidence="5 8" id="KW-1133">Transmembrane helix</keyword>
<feature type="transmembrane region" description="Helical" evidence="8">
    <location>
        <begin position="836"/>
        <end position="855"/>
    </location>
</feature>
<feature type="transmembrane region" description="Helical" evidence="8">
    <location>
        <begin position="862"/>
        <end position="883"/>
    </location>
</feature>
<organism evidence="10 11">
    <name type="scientific">Gordonia aichiensis NBRC 108223</name>
    <dbReference type="NCBI Taxonomy" id="1220583"/>
    <lineage>
        <taxon>Bacteria</taxon>
        <taxon>Bacillati</taxon>
        <taxon>Actinomycetota</taxon>
        <taxon>Actinomycetes</taxon>
        <taxon>Mycobacteriales</taxon>
        <taxon>Gordoniaceae</taxon>
        <taxon>Gordonia</taxon>
    </lineage>
</organism>
<sequence>MLAAPGRMAAAYPWWVVGFWVVVVGALNIAIPQIEQTAAEKSAAIVPADLPSTQAIADMARDFGNDPSTAVGSVVMAGDTTIGPAEERYYSAVVQRLLDDREHVSYVLDMFGNPATRDYAVSPDGKAITLLVAERGAIGTAAAHRATEAVRHHLDAVEKPAGLQTHFSGPAPVVVDEFTSLDTSMVVITAVSVLLITVLMVMSYRSVIAALVPLLTIGVSLAASRAVVSGLGDHGALALSTLTVTLMTALVLAAGTDYAIFQMAAYHDGRRKGLSSRSAVGFAGLSVGEVLTASALTIAASATAMLMARNGMFTTSGPPIAIGLVVTLAVALTFTPAMMAILGRHGRIEPRPSRDFIWRRRGRFILRRSGALAGASLLLLILLAIPVVTFRANGDDNAMQLHPTDSSRGYDLVAKHYGANEIVPEFLIIRSDHDMRTTTDLAALDRVASAVTDLPNVAYVRSLTRPDGRQLPESAIGYQAALIAGRLADAGTQIADARPDLERLTQGMTALRDGAVESTKQLPELVSGVNQVVDLSNSVLDLLPLADNIATARTADGQSLAQVLARLEPQLSSLQTLVSTLNSQRQAIDSLSRALSPYASPQPSAQCLSSPLCMQGRTLFEQLDGMSNHALSAAFTAAQNAANLNPDDLRTVSSVMPDLRAGLSAISTLTASLGGRSPESIRSDLTRLRDGMGQLTSGMDQLAQGLSEAKTGTDTVVSMTDQLRSGLDEASGYLSEMGKATSEGPGAGFYLPRSAFEDPRLVAGSKMLMSSDGRVARMLVIPSGNPYGEQATSHVSDISTTAEQSLKGSGLSHARVDATGLTSITSDLIAQSEKDFLLFGIVALAAVFVILVALLRSLLAPFILVATVLLSFLSAAGISVLVWQHIIGIGLHWSVLPVSFMSLVAVGADYSMLFASRVRENASSGTTSAILRTFGSTGRVITTAGIVFAVTMFALMSGSVILLLQTGFTIGIGLLLDIAVVRTVLVPSILHVLGSRIWWPSSGGGSAASDAVTSSPTTSSPKGTQS</sequence>
<feature type="transmembrane region" description="Helical" evidence="8">
    <location>
        <begin position="364"/>
        <end position="385"/>
    </location>
</feature>